<comment type="caution">
    <text evidence="2">The sequence shown here is derived from an EMBL/GenBank/DDBJ whole genome shotgun (WGS) entry which is preliminary data.</text>
</comment>
<reference evidence="2" key="2">
    <citation type="submission" date="2021-08" db="EMBL/GenBank/DDBJ databases">
        <authorList>
            <person name="Tani A."/>
            <person name="Ola A."/>
            <person name="Ogura Y."/>
            <person name="Katsura K."/>
            <person name="Hayashi T."/>
        </authorList>
    </citation>
    <scope>NUCLEOTIDE SEQUENCE</scope>
    <source>
        <strain evidence="2">NBRC 15689</strain>
    </source>
</reference>
<dbReference type="PANTHER" id="PTHR43265">
    <property type="entry name" value="ESTERASE ESTD"/>
    <property type="match status" value="1"/>
</dbReference>
<dbReference type="InterPro" id="IPR022742">
    <property type="entry name" value="Hydrolase_4"/>
</dbReference>
<reference evidence="2" key="1">
    <citation type="journal article" date="2021" name="Front. Microbiol.">
        <title>Comprehensive Comparative Genomics and Phenotyping of Methylobacterium Species.</title>
        <authorList>
            <person name="Alessa O."/>
            <person name="Ogura Y."/>
            <person name="Fujitani Y."/>
            <person name="Takami H."/>
            <person name="Hayashi T."/>
            <person name="Sahin N."/>
            <person name="Tani A."/>
        </authorList>
    </citation>
    <scope>NUCLEOTIDE SEQUENCE</scope>
    <source>
        <strain evidence="2">NBRC 15689</strain>
    </source>
</reference>
<gene>
    <name evidence="2" type="ORF">LKMONMHP_2927</name>
</gene>
<name>A0ABQ4T9R9_METOR</name>
<proteinExistence type="predicted"/>
<dbReference type="RefSeq" id="WP_238311855.1">
    <property type="nucleotide sequence ID" value="NZ_BPQV01000008.1"/>
</dbReference>
<feature type="domain" description="Serine aminopeptidase S33" evidence="1">
    <location>
        <begin position="34"/>
        <end position="139"/>
    </location>
</feature>
<organism evidence="2 3">
    <name type="scientific">Methylobacterium organophilum</name>
    <dbReference type="NCBI Taxonomy" id="410"/>
    <lineage>
        <taxon>Bacteria</taxon>
        <taxon>Pseudomonadati</taxon>
        <taxon>Pseudomonadota</taxon>
        <taxon>Alphaproteobacteria</taxon>
        <taxon>Hyphomicrobiales</taxon>
        <taxon>Methylobacteriaceae</taxon>
        <taxon>Methylobacterium</taxon>
    </lineage>
</organism>
<dbReference type="EMBL" id="BPQV01000008">
    <property type="protein sequence ID" value="GJE28063.1"/>
    <property type="molecule type" value="Genomic_DNA"/>
</dbReference>
<evidence type="ECO:0000259" key="1">
    <source>
        <dbReference type="Pfam" id="PF12146"/>
    </source>
</evidence>
<evidence type="ECO:0000313" key="3">
    <source>
        <dbReference type="Proteomes" id="UP001055156"/>
    </source>
</evidence>
<accession>A0ABQ4T9R9</accession>
<dbReference type="InterPro" id="IPR053145">
    <property type="entry name" value="AB_hydrolase_Est10"/>
</dbReference>
<dbReference type="PANTHER" id="PTHR43265:SF1">
    <property type="entry name" value="ESTERASE ESTD"/>
    <property type="match status" value="1"/>
</dbReference>
<dbReference type="InterPro" id="IPR029058">
    <property type="entry name" value="AB_hydrolase_fold"/>
</dbReference>
<dbReference type="Proteomes" id="UP001055156">
    <property type="component" value="Unassembled WGS sequence"/>
</dbReference>
<sequence>MPETETVPAQPVAFEGLFGWHSPGRTGRGVILCGTHGYEQLSAHRGWRALAERIAGTGCTVLRFDYPGQGDSGDVAVERLEDALGAIRAAIRFLRADPGIEEIALVGLRLGGTLAAQVAAETGGVDRLVLIAPFAAGRTFLREMKILSRTTGVLPDGTPLPQEPEGLTVAAFRIGPALSEDLGGLDLAKLTRAPAPRILLLGGEGGALPKRLAALGAQVETRPFPELPDLVSNPLYAKVPEAAFAAVAAFLSEGAAPRLRPAAPAREAVLAGPGWSERPARFGPGLFGLACAPETPLPRAPVVLFVNAGTNVHSGWGRSTTRLARRLAGIGVASLRMDLGGIGDSAPRASGIFPIYADETLDDVTAALDHLGRPAVIFGACSGANLGFHATCRDPRIAAAILVNLQRFDWDKTQDIEVAMRNVYRSTGTYAAMLKQGAAWKRLVRGEVRVGPILASLARRGFEAVQRRIAPLVNPPPGGSVKRRVAAIRRRGSLIQLVYSQGDVGLADLALQLGRQADARLGRPVTVIPEADHDLSTRAAQETLYGVVSGLLRDLAAAPLPSSEGARGAAPVAYGRVAPAR</sequence>
<dbReference type="SUPFAM" id="SSF53474">
    <property type="entry name" value="alpha/beta-Hydrolases"/>
    <property type="match status" value="2"/>
</dbReference>
<dbReference type="Pfam" id="PF12146">
    <property type="entry name" value="Hydrolase_4"/>
    <property type="match status" value="1"/>
</dbReference>
<dbReference type="Gene3D" id="3.40.50.1820">
    <property type="entry name" value="alpha/beta hydrolase"/>
    <property type="match status" value="2"/>
</dbReference>
<evidence type="ECO:0000313" key="2">
    <source>
        <dbReference type="EMBL" id="GJE28063.1"/>
    </source>
</evidence>
<protein>
    <recommendedName>
        <fullName evidence="1">Serine aminopeptidase S33 domain-containing protein</fullName>
    </recommendedName>
</protein>
<keyword evidence="3" id="KW-1185">Reference proteome</keyword>